<evidence type="ECO:0000313" key="1">
    <source>
        <dbReference type="EMBL" id="CAG5115307.1"/>
    </source>
</evidence>
<name>A0A8S3YE04_9EUPU</name>
<dbReference type="EMBL" id="CAJHNH020000102">
    <property type="protein sequence ID" value="CAG5115307.1"/>
    <property type="molecule type" value="Genomic_DNA"/>
</dbReference>
<comment type="caution">
    <text evidence="1">The sequence shown here is derived from an EMBL/GenBank/DDBJ whole genome shotgun (WGS) entry which is preliminary data.</text>
</comment>
<dbReference type="AlphaFoldDB" id="A0A8S3YE04"/>
<protein>
    <submittedName>
        <fullName evidence="1">Uncharacterized protein</fullName>
    </submittedName>
</protein>
<proteinExistence type="predicted"/>
<feature type="non-terminal residue" evidence="1">
    <location>
        <position position="61"/>
    </location>
</feature>
<sequence>MQIELMSRPLSLAMPVISQSNDSLSRRKQATLRDMVQHLSTHTKGIFRKRVSINNMLTWTK</sequence>
<keyword evidence="2" id="KW-1185">Reference proteome</keyword>
<evidence type="ECO:0000313" key="2">
    <source>
        <dbReference type="Proteomes" id="UP000678393"/>
    </source>
</evidence>
<organism evidence="1 2">
    <name type="scientific">Candidula unifasciata</name>
    <dbReference type="NCBI Taxonomy" id="100452"/>
    <lineage>
        <taxon>Eukaryota</taxon>
        <taxon>Metazoa</taxon>
        <taxon>Spiralia</taxon>
        <taxon>Lophotrochozoa</taxon>
        <taxon>Mollusca</taxon>
        <taxon>Gastropoda</taxon>
        <taxon>Heterobranchia</taxon>
        <taxon>Euthyneura</taxon>
        <taxon>Panpulmonata</taxon>
        <taxon>Eupulmonata</taxon>
        <taxon>Stylommatophora</taxon>
        <taxon>Helicina</taxon>
        <taxon>Helicoidea</taxon>
        <taxon>Geomitridae</taxon>
        <taxon>Candidula</taxon>
    </lineage>
</organism>
<dbReference type="OrthoDB" id="437889at2759"/>
<accession>A0A8S3YE04</accession>
<reference evidence="1" key="1">
    <citation type="submission" date="2021-04" db="EMBL/GenBank/DDBJ databases">
        <authorList>
            <consortium name="Molecular Ecology Group"/>
        </authorList>
    </citation>
    <scope>NUCLEOTIDE SEQUENCE</scope>
</reference>
<gene>
    <name evidence="1" type="ORF">CUNI_LOCUS865</name>
</gene>
<dbReference type="Proteomes" id="UP000678393">
    <property type="component" value="Unassembled WGS sequence"/>
</dbReference>